<dbReference type="WBParaSite" id="nRc.2.0.1.t29186-RA">
    <property type="protein sequence ID" value="nRc.2.0.1.t29186-RA"/>
    <property type="gene ID" value="nRc.2.0.1.g29186"/>
</dbReference>
<name>A0A915JSG8_ROMCU</name>
<accession>A0A915JSG8</accession>
<keyword evidence="1" id="KW-1185">Reference proteome</keyword>
<reference evidence="2" key="1">
    <citation type="submission" date="2022-11" db="UniProtKB">
        <authorList>
            <consortium name="WormBaseParasite"/>
        </authorList>
    </citation>
    <scope>IDENTIFICATION</scope>
</reference>
<evidence type="ECO:0000313" key="2">
    <source>
        <dbReference type="WBParaSite" id="nRc.2.0.1.t29186-RA"/>
    </source>
</evidence>
<evidence type="ECO:0000313" key="1">
    <source>
        <dbReference type="Proteomes" id="UP000887565"/>
    </source>
</evidence>
<dbReference type="AlphaFoldDB" id="A0A915JSG8"/>
<sequence length="89" mass="10466">MMNRDTRHPCHGNNFVTDDFTTSIRRSQMIRQVNGRSKHSLKRGVIFSDLFSMIIKHLTSICCLQKENDFVHLNKCMENSSCWYSKAIR</sequence>
<organism evidence="1 2">
    <name type="scientific">Romanomermis culicivorax</name>
    <name type="common">Nematode worm</name>
    <dbReference type="NCBI Taxonomy" id="13658"/>
    <lineage>
        <taxon>Eukaryota</taxon>
        <taxon>Metazoa</taxon>
        <taxon>Ecdysozoa</taxon>
        <taxon>Nematoda</taxon>
        <taxon>Enoplea</taxon>
        <taxon>Dorylaimia</taxon>
        <taxon>Mermithida</taxon>
        <taxon>Mermithoidea</taxon>
        <taxon>Mermithidae</taxon>
        <taxon>Romanomermis</taxon>
    </lineage>
</organism>
<protein>
    <submittedName>
        <fullName evidence="2">Uncharacterized protein</fullName>
    </submittedName>
</protein>
<proteinExistence type="predicted"/>
<dbReference type="Proteomes" id="UP000887565">
    <property type="component" value="Unplaced"/>
</dbReference>